<dbReference type="SUPFAM" id="SSF54060">
    <property type="entry name" value="His-Me finger endonucleases"/>
    <property type="match status" value="1"/>
</dbReference>
<proteinExistence type="predicted"/>
<dbReference type="GO" id="GO:0003677">
    <property type="term" value="F:DNA binding"/>
    <property type="evidence" value="ECO:0007669"/>
    <property type="project" value="InterPro"/>
</dbReference>
<reference evidence="2" key="1">
    <citation type="journal article" date="2015" name="Nature">
        <title>Complex archaea that bridge the gap between prokaryotes and eukaryotes.</title>
        <authorList>
            <person name="Spang A."/>
            <person name="Saw J.H."/>
            <person name="Jorgensen S.L."/>
            <person name="Zaremba-Niedzwiedzka K."/>
            <person name="Martijn J."/>
            <person name="Lind A.E."/>
            <person name="van Eijk R."/>
            <person name="Schleper C."/>
            <person name="Guy L."/>
            <person name="Ettema T.J."/>
        </authorList>
    </citation>
    <scope>NUCLEOTIDE SEQUENCE</scope>
</reference>
<organism evidence="2">
    <name type="scientific">marine sediment metagenome</name>
    <dbReference type="NCBI Taxonomy" id="412755"/>
    <lineage>
        <taxon>unclassified sequences</taxon>
        <taxon>metagenomes</taxon>
        <taxon>ecological metagenomes</taxon>
    </lineage>
</organism>
<evidence type="ECO:0000313" key="2">
    <source>
        <dbReference type="EMBL" id="KKK90400.1"/>
    </source>
</evidence>
<feature type="non-terminal residue" evidence="2">
    <location>
        <position position="143"/>
    </location>
</feature>
<sequence>MKIIKLSQGCEALVDDKDFEMLNKFNWCVIKSRNTFYARRTKWNGNKSHSIIMHRLIMGLEKGDGSQIDHRDGNGLNNIKSNLRLCTSSQNRQNQFAIEGNVNFKGVGFNKRSGKYRARIMKHGEQYSLNEHKTPKQAALAYN</sequence>
<evidence type="ECO:0000259" key="1">
    <source>
        <dbReference type="Pfam" id="PF13392"/>
    </source>
</evidence>
<dbReference type="SUPFAM" id="SSF54171">
    <property type="entry name" value="DNA-binding domain"/>
    <property type="match status" value="1"/>
</dbReference>
<feature type="domain" description="HNH nuclease" evidence="1">
    <location>
        <begin position="54"/>
        <end position="92"/>
    </location>
</feature>
<gene>
    <name evidence="2" type="ORF">LCGC14_2723370</name>
</gene>
<dbReference type="Gene3D" id="3.90.75.20">
    <property type="match status" value="1"/>
</dbReference>
<dbReference type="InterPro" id="IPR044925">
    <property type="entry name" value="His-Me_finger_sf"/>
</dbReference>
<dbReference type="AlphaFoldDB" id="A0A0F8ZWX7"/>
<comment type="caution">
    <text evidence="2">The sequence shown here is derived from an EMBL/GenBank/DDBJ whole genome shotgun (WGS) entry which is preliminary data.</text>
</comment>
<dbReference type="Pfam" id="PF13392">
    <property type="entry name" value="HNH_3"/>
    <property type="match status" value="1"/>
</dbReference>
<accession>A0A0F8ZWX7</accession>
<dbReference type="EMBL" id="LAZR01049119">
    <property type="protein sequence ID" value="KKK90400.1"/>
    <property type="molecule type" value="Genomic_DNA"/>
</dbReference>
<name>A0A0F8ZWX7_9ZZZZ</name>
<dbReference type="InterPro" id="IPR003615">
    <property type="entry name" value="HNH_nuc"/>
</dbReference>
<protein>
    <recommendedName>
        <fullName evidence="1">HNH nuclease domain-containing protein</fullName>
    </recommendedName>
</protein>
<dbReference type="InterPro" id="IPR016177">
    <property type="entry name" value="DNA-bd_dom_sf"/>
</dbReference>